<keyword evidence="3" id="KW-0479">Metal-binding</keyword>
<feature type="binding site" evidence="3">
    <location>
        <position position="365"/>
    </location>
    <ligand>
        <name>Zn(2+)</name>
        <dbReference type="ChEBI" id="CHEBI:29105"/>
        <label>2</label>
    </ligand>
</feature>
<sequence length="392" mass="40731">MSAAFARLWAEIAPIGRDPGGGYLRYALSAPELVLRDWFRNQADRRDMMVTDDGNGNLFAWWGRQWGPGTVLTGSHFDSVPHGGGYDGPLGIVSAFLAVDRLRAAGVTPARPIAVAAFVEEEGGRFGVPCLGSRLLTGAIDPDTAAALCDTDGVSFGEALGARPAGALPALASRVGAVVELHIEQGRALAAPVGVASAIWPHGRWRLDFTGDGDHAGTTRMADRHDPMLTFAYTVLTANTEARLAGALATIARVSVQPNATNAIPSLVRGWLDARAADAATMDRLVETIVKRAVDRAAEDGTQVSVEPESASPEVAFDTALASRLSTLLGAAPILPTGAGHDAGVLSAHVPTAMLFVRNPTGISHSPAEHATDADCTAGVDALATVLRELSA</sequence>
<protein>
    <submittedName>
        <fullName evidence="5">Zn-dependent hydrolase</fullName>
    </submittedName>
</protein>
<keyword evidence="6" id="KW-1185">Reference proteome</keyword>
<feature type="binding site" evidence="4">
    <location>
        <position position="204"/>
    </location>
    <ligand>
        <name>allantoate</name>
        <dbReference type="ChEBI" id="CHEBI:17536"/>
    </ligand>
</feature>
<dbReference type="Gene3D" id="3.40.630.10">
    <property type="entry name" value="Zn peptidases"/>
    <property type="match status" value="1"/>
</dbReference>
<evidence type="ECO:0000256" key="4">
    <source>
        <dbReference type="PIRSR" id="PIRSR001235-2"/>
    </source>
</evidence>
<dbReference type="EMBL" id="BOMQ01000069">
    <property type="protein sequence ID" value="GIE52412.1"/>
    <property type="molecule type" value="Genomic_DNA"/>
</dbReference>
<dbReference type="SUPFAM" id="SSF53187">
    <property type="entry name" value="Zn-dependent exopeptidases"/>
    <property type="match status" value="1"/>
</dbReference>
<evidence type="ECO:0000313" key="6">
    <source>
        <dbReference type="Proteomes" id="UP000647172"/>
    </source>
</evidence>
<dbReference type="GO" id="GO:0046872">
    <property type="term" value="F:metal ion binding"/>
    <property type="evidence" value="ECO:0007669"/>
    <property type="project" value="UniProtKB-KW"/>
</dbReference>
<dbReference type="PIRSF" id="PIRSF001235">
    <property type="entry name" value="Amidase_carbamoylase"/>
    <property type="match status" value="1"/>
</dbReference>
<comment type="cofactor">
    <cofactor evidence="3">
        <name>Zn(2+)</name>
        <dbReference type="ChEBI" id="CHEBI:29105"/>
    </cofactor>
    <text evidence="3">Binds 2 Zn(2+) ions per subunit.</text>
</comment>
<gene>
    <name evidence="5" type="ORF">Ani05nite_59460</name>
</gene>
<dbReference type="PANTHER" id="PTHR32494">
    <property type="entry name" value="ALLANTOATE DEIMINASE-RELATED"/>
    <property type="match status" value="1"/>
</dbReference>
<dbReference type="InterPro" id="IPR002933">
    <property type="entry name" value="Peptidase_M20"/>
</dbReference>
<proteinExistence type="inferred from homology"/>
<dbReference type="SUPFAM" id="SSF55031">
    <property type="entry name" value="Bacterial exopeptidase dimerisation domain"/>
    <property type="match status" value="1"/>
</dbReference>
<dbReference type="Gene3D" id="3.30.70.360">
    <property type="match status" value="1"/>
</dbReference>
<feature type="binding site" evidence="3">
    <location>
        <position position="122"/>
    </location>
    <ligand>
        <name>Zn(2+)</name>
        <dbReference type="ChEBI" id="CHEBI:29105"/>
        <label>2</label>
    </ligand>
</feature>
<evidence type="ECO:0000256" key="3">
    <source>
        <dbReference type="PIRSR" id="PIRSR001235-1"/>
    </source>
</evidence>
<keyword evidence="3" id="KW-0862">Zinc</keyword>
<feature type="binding site" evidence="3">
    <location>
        <position position="182"/>
    </location>
    <ligand>
        <name>Zn(2+)</name>
        <dbReference type="ChEBI" id="CHEBI:29105"/>
        <label>1</label>
    </ligand>
</feature>
<dbReference type="Proteomes" id="UP000647172">
    <property type="component" value="Unassembled WGS sequence"/>
</dbReference>
<dbReference type="InterPro" id="IPR036264">
    <property type="entry name" value="Bact_exopeptidase_dim_dom"/>
</dbReference>
<dbReference type="RefSeq" id="WP_203773844.1">
    <property type="nucleotide sequence ID" value="NZ_BOMQ01000069.1"/>
</dbReference>
<dbReference type="InterPro" id="IPR010158">
    <property type="entry name" value="Amidase_Cbmase"/>
</dbReference>
<feature type="binding site" evidence="3">
    <location>
        <position position="76"/>
    </location>
    <ligand>
        <name>Zn(2+)</name>
        <dbReference type="ChEBI" id="CHEBI:29105"/>
        <label>1</label>
    </ligand>
</feature>
<name>A0A919JN59_9ACTN</name>
<accession>A0A919JN59</accession>
<dbReference type="NCBIfam" id="NF006770">
    <property type="entry name" value="PRK09290.1-4"/>
    <property type="match status" value="1"/>
</dbReference>
<dbReference type="NCBIfam" id="TIGR01879">
    <property type="entry name" value="hydantase"/>
    <property type="match status" value="1"/>
</dbReference>
<comment type="similarity">
    <text evidence="1">Belongs to the peptidase M20 family.</text>
</comment>
<keyword evidence="2 5" id="KW-0378">Hydrolase</keyword>
<evidence type="ECO:0000256" key="1">
    <source>
        <dbReference type="ARBA" id="ARBA00006153"/>
    </source>
</evidence>
<dbReference type="AlphaFoldDB" id="A0A919JN59"/>
<feature type="binding site" evidence="3">
    <location>
        <position position="87"/>
    </location>
    <ligand>
        <name>Zn(2+)</name>
        <dbReference type="ChEBI" id="CHEBI:29105"/>
        <label>2</label>
    </ligand>
</feature>
<evidence type="ECO:0000256" key="2">
    <source>
        <dbReference type="ARBA" id="ARBA00022801"/>
    </source>
</evidence>
<dbReference type="Pfam" id="PF01546">
    <property type="entry name" value="Peptidase_M20"/>
    <property type="match status" value="1"/>
</dbReference>
<feature type="binding site" evidence="3">
    <location>
        <position position="87"/>
    </location>
    <ligand>
        <name>Zn(2+)</name>
        <dbReference type="ChEBI" id="CHEBI:29105"/>
        <label>1</label>
    </ligand>
</feature>
<comment type="caution">
    <text evidence="5">The sequence shown here is derived from an EMBL/GenBank/DDBJ whole genome shotgun (WGS) entry which is preliminary data.</text>
</comment>
<feature type="binding site" evidence="4">
    <location>
        <position position="275"/>
    </location>
    <ligand>
        <name>allantoate</name>
        <dbReference type="ChEBI" id="CHEBI:17536"/>
    </ligand>
</feature>
<dbReference type="GO" id="GO:0016813">
    <property type="term" value="F:hydrolase activity, acting on carbon-nitrogen (but not peptide) bonds, in linear amidines"/>
    <property type="evidence" value="ECO:0007669"/>
    <property type="project" value="InterPro"/>
</dbReference>
<feature type="binding site" evidence="4">
    <location>
        <position position="262"/>
    </location>
    <ligand>
        <name>allantoate</name>
        <dbReference type="ChEBI" id="CHEBI:17536"/>
    </ligand>
</feature>
<organism evidence="5 6">
    <name type="scientific">Actinoplanes nipponensis</name>
    <dbReference type="NCBI Taxonomy" id="135950"/>
    <lineage>
        <taxon>Bacteria</taxon>
        <taxon>Bacillati</taxon>
        <taxon>Actinomycetota</taxon>
        <taxon>Actinomycetes</taxon>
        <taxon>Micromonosporales</taxon>
        <taxon>Micromonosporaceae</taxon>
        <taxon>Actinoplanes</taxon>
    </lineage>
</organism>
<evidence type="ECO:0000313" key="5">
    <source>
        <dbReference type="EMBL" id="GIE52412.1"/>
    </source>
</evidence>
<reference evidence="5" key="1">
    <citation type="submission" date="2021-01" db="EMBL/GenBank/DDBJ databases">
        <title>Whole genome shotgun sequence of Actinoplanes nipponensis NBRC 14063.</title>
        <authorList>
            <person name="Komaki H."/>
            <person name="Tamura T."/>
        </authorList>
    </citation>
    <scope>NUCLEOTIDE SEQUENCE</scope>
    <source>
        <strain evidence="5">NBRC 14063</strain>
    </source>
</reference>
<dbReference type="PANTHER" id="PTHR32494:SF5">
    <property type="entry name" value="ALLANTOATE AMIDOHYDROLASE"/>
    <property type="match status" value="1"/>
</dbReference>